<name>A0A426XET3_ENSVE</name>
<sequence>MRPPAHGCVPLVVGTRPLAREAVACTAFSVCDRHLMRLRSAVRGKPTCGRRLMRLSPMLNRPNAQLTIGSVVDAADLCVHAAQYSVAADRSDQNVYKRSCPFIGESRGLQLACMKSESSVSHMAMNSFSGLVHTARHTMGAGHARSRYLNRKEGDAEDGANDWSEVVATYDVESNGIVESLL</sequence>
<dbReference type="Proteomes" id="UP000287651">
    <property type="component" value="Unassembled WGS sequence"/>
</dbReference>
<organism evidence="1 2">
    <name type="scientific">Ensete ventricosum</name>
    <name type="common">Abyssinian banana</name>
    <name type="synonym">Musa ensete</name>
    <dbReference type="NCBI Taxonomy" id="4639"/>
    <lineage>
        <taxon>Eukaryota</taxon>
        <taxon>Viridiplantae</taxon>
        <taxon>Streptophyta</taxon>
        <taxon>Embryophyta</taxon>
        <taxon>Tracheophyta</taxon>
        <taxon>Spermatophyta</taxon>
        <taxon>Magnoliopsida</taxon>
        <taxon>Liliopsida</taxon>
        <taxon>Zingiberales</taxon>
        <taxon>Musaceae</taxon>
        <taxon>Ensete</taxon>
    </lineage>
</organism>
<proteinExistence type="predicted"/>
<dbReference type="EMBL" id="AMZH03021682">
    <property type="protein sequence ID" value="RRT37963.1"/>
    <property type="molecule type" value="Genomic_DNA"/>
</dbReference>
<dbReference type="AlphaFoldDB" id="A0A426XET3"/>
<gene>
    <name evidence="1" type="ORF">B296_00037608</name>
</gene>
<accession>A0A426XET3</accession>
<comment type="caution">
    <text evidence="1">The sequence shown here is derived from an EMBL/GenBank/DDBJ whole genome shotgun (WGS) entry which is preliminary data.</text>
</comment>
<protein>
    <submittedName>
        <fullName evidence="1">Uncharacterized protein</fullName>
    </submittedName>
</protein>
<reference evidence="1 2" key="1">
    <citation type="journal article" date="2014" name="Agronomy (Basel)">
        <title>A Draft Genome Sequence for Ensete ventricosum, the Drought-Tolerant Tree Against Hunger.</title>
        <authorList>
            <person name="Harrison J."/>
            <person name="Moore K.A."/>
            <person name="Paszkiewicz K."/>
            <person name="Jones T."/>
            <person name="Grant M."/>
            <person name="Ambacheew D."/>
            <person name="Muzemil S."/>
            <person name="Studholme D.J."/>
        </authorList>
    </citation>
    <scope>NUCLEOTIDE SEQUENCE [LARGE SCALE GENOMIC DNA]</scope>
</reference>
<evidence type="ECO:0000313" key="2">
    <source>
        <dbReference type="Proteomes" id="UP000287651"/>
    </source>
</evidence>
<evidence type="ECO:0000313" key="1">
    <source>
        <dbReference type="EMBL" id="RRT37963.1"/>
    </source>
</evidence>